<evidence type="ECO:0000256" key="3">
    <source>
        <dbReference type="ARBA" id="ARBA00022475"/>
    </source>
</evidence>
<feature type="domain" description="ABC transmembrane type-1" evidence="8">
    <location>
        <begin position="65"/>
        <end position="245"/>
    </location>
</feature>
<evidence type="ECO:0000256" key="1">
    <source>
        <dbReference type="ARBA" id="ARBA00004651"/>
    </source>
</evidence>
<dbReference type="Pfam" id="PF00528">
    <property type="entry name" value="BPD_transp_1"/>
    <property type="match status" value="1"/>
</dbReference>
<gene>
    <name evidence="9" type="ORF">QOZ84_14975</name>
</gene>
<dbReference type="InterPro" id="IPR000515">
    <property type="entry name" value="MetI-like"/>
</dbReference>
<keyword evidence="5 7" id="KW-1133">Transmembrane helix</keyword>
<comment type="similarity">
    <text evidence="7">Belongs to the binding-protein-dependent transport system permease family.</text>
</comment>
<keyword evidence="2 7" id="KW-0813">Transport</keyword>
<proteinExistence type="inferred from homology"/>
<evidence type="ECO:0000313" key="10">
    <source>
        <dbReference type="Proteomes" id="UP001301012"/>
    </source>
</evidence>
<accession>A0ABT7ED29</accession>
<reference evidence="9 10" key="1">
    <citation type="submission" date="2023-05" db="EMBL/GenBank/DDBJ databases">
        <title>Rombocin, a short stable natural nisin variant, displays selective antimicrobial activity against Listeria monocytogenes and employs dual mode of action to kill target bacterial strains.</title>
        <authorList>
            <person name="Wambui J."/>
            <person name="Stephan R."/>
            <person name="Kuipers O.P."/>
        </authorList>
    </citation>
    <scope>NUCLEOTIDE SEQUENCE [LARGE SCALE GENOMIC DNA]</scope>
    <source>
        <strain evidence="9 10">RC002</strain>
    </source>
</reference>
<feature type="transmembrane region" description="Helical" evidence="7">
    <location>
        <begin position="225"/>
        <end position="244"/>
    </location>
</feature>
<dbReference type="PROSITE" id="PS50928">
    <property type="entry name" value="ABC_TM1"/>
    <property type="match status" value="1"/>
</dbReference>
<feature type="transmembrane region" description="Helical" evidence="7">
    <location>
        <begin position="129"/>
        <end position="150"/>
    </location>
</feature>
<sequence>MKGFILLKNKFKKNEIEVALSCVVLLFLWQIIAIKINNDIYLPTINQTLRSLYEILSQERSYLDMIFSTGRSIISFIVALMFATIIGILAYISTVIRNFFKPLNTLANSIPMMIVILLALIWFDKNNAPFIVGFMITFPILYENILGSMIELDKSLIEMANVYKVNLKDKIIKIYFPAIKFRLTPIIASTISLALKVVIAGEVYGQPSYGIGTMIQVEKINFNTSAIFAWLIIIVLISVFINIIQNKISRSTFTWKR</sequence>
<evidence type="ECO:0000256" key="2">
    <source>
        <dbReference type="ARBA" id="ARBA00022448"/>
    </source>
</evidence>
<dbReference type="SUPFAM" id="SSF161098">
    <property type="entry name" value="MetI-like"/>
    <property type="match status" value="1"/>
</dbReference>
<evidence type="ECO:0000256" key="7">
    <source>
        <dbReference type="RuleBase" id="RU363032"/>
    </source>
</evidence>
<name>A0ABT7ED29_9FIRM</name>
<protein>
    <submittedName>
        <fullName evidence="9">ABC transporter permease subunit</fullName>
    </submittedName>
</protein>
<dbReference type="RefSeq" id="WP_284133737.1">
    <property type="nucleotide sequence ID" value="NZ_JASKYM010000012.1"/>
</dbReference>
<keyword evidence="4 7" id="KW-0812">Transmembrane</keyword>
<dbReference type="Proteomes" id="UP001301012">
    <property type="component" value="Unassembled WGS sequence"/>
</dbReference>
<keyword evidence="6 7" id="KW-0472">Membrane</keyword>
<feature type="transmembrane region" description="Helical" evidence="7">
    <location>
        <begin position="183"/>
        <end position="205"/>
    </location>
</feature>
<dbReference type="Gene3D" id="1.10.3720.10">
    <property type="entry name" value="MetI-like"/>
    <property type="match status" value="1"/>
</dbReference>
<dbReference type="InterPro" id="IPR035906">
    <property type="entry name" value="MetI-like_sf"/>
</dbReference>
<dbReference type="PANTHER" id="PTHR30151">
    <property type="entry name" value="ALKANE SULFONATE ABC TRANSPORTER-RELATED, MEMBRANE SUBUNIT"/>
    <property type="match status" value="1"/>
</dbReference>
<evidence type="ECO:0000256" key="6">
    <source>
        <dbReference type="ARBA" id="ARBA00023136"/>
    </source>
</evidence>
<dbReference type="PANTHER" id="PTHR30151:SF0">
    <property type="entry name" value="ABC TRANSPORTER PERMEASE PROTEIN MJ0413-RELATED"/>
    <property type="match status" value="1"/>
</dbReference>
<evidence type="ECO:0000259" key="8">
    <source>
        <dbReference type="PROSITE" id="PS50928"/>
    </source>
</evidence>
<feature type="transmembrane region" description="Helical" evidence="7">
    <location>
        <begin position="105"/>
        <end position="123"/>
    </location>
</feature>
<evidence type="ECO:0000256" key="4">
    <source>
        <dbReference type="ARBA" id="ARBA00022692"/>
    </source>
</evidence>
<feature type="transmembrane region" description="Helical" evidence="7">
    <location>
        <begin position="73"/>
        <end position="93"/>
    </location>
</feature>
<keyword evidence="3" id="KW-1003">Cell membrane</keyword>
<evidence type="ECO:0000256" key="5">
    <source>
        <dbReference type="ARBA" id="ARBA00022989"/>
    </source>
</evidence>
<dbReference type="EMBL" id="JASKYM010000012">
    <property type="protein sequence ID" value="MDK2564837.1"/>
    <property type="molecule type" value="Genomic_DNA"/>
</dbReference>
<comment type="caution">
    <text evidence="9">The sequence shown here is derived from an EMBL/GenBank/DDBJ whole genome shotgun (WGS) entry which is preliminary data.</text>
</comment>
<comment type="subcellular location">
    <subcellularLocation>
        <location evidence="1 7">Cell membrane</location>
        <topology evidence="1 7">Multi-pass membrane protein</topology>
    </subcellularLocation>
</comment>
<keyword evidence="10" id="KW-1185">Reference proteome</keyword>
<evidence type="ECO:0000313" key="9">
    <source>
        <dbReference type="EMBL" id="MDK2564837.1"/>
    </source>
</evidence>
<organism evidence="9 10">
    <name type="scientific">Romboutsia sedimentorum</name>
    <dbReference type="NCBI Taxonomy" id="1368474"/>
    <lineage>
        <taxon>Bacteria</taxon>
        <taxon>Bacillati</taxon>
        <taxon>Bacillota</taxon>
        <taxon>Clostridia</taxon>
        <taxon>Peptostreptococcales</taxon>
        <taxon>Peptostreptococcaceae</taxon>
        <taxon>Romboutsia</taxon>
    </lineage>
</organism>